<protein>
    <submittedName>
        <fullName evidence="3">M15 family metallopeptidase</fullName>
    </submittedName>
</protein>
<accession>A0ABU4JBG1</accession>
<feature type="domain" description="Peptidase M15C" evidence="2">
    <location>
        <begin position="102"/>
        <end position="171"/>
    </location>
</feature>
<evidence type="ECO:0000259" key="2">
    <source>
        <dbReference type="Pfam" id="PF13539"/>
    </source>
</evidence>
<proteinExistence type="predicted"/>
<evidence type="ECO:0000313" key="4">
    <source>
        <dbReference type="Proteomes" id="UP001284771"/>
    </source>
</evidence>
<keyword evidence="1" id="KW-0812">Transmembrane</keyword>
<dbReference type="Proteomes" id="UP001284771">
    <property type="component" value="Unassembled WGS sequence"/>
</dbReference>
<dbReference type="PANTHER" id="PTHR34385">
    <property type="entry name" value="D-ALANYL-D-ALANINE CARBOXYPEPTIDASE"/>
    <property type="match status" value="1"/>
</dbReference>
<sequence length="177" mass="20116">MNKNMNAVGTILKLLLVGIIVYGLIFFVQKNWPISPFGPSLNEFKDATDLHPAVVEKRDQLIEQTKAQGIDVVITDGFRSFEEQDELYARGRTTEGQIVTYSKGGESYHNYGLAIDFALRIDNGDIIWDMEYDGNGNGKSDWMEVAEIGKELGFEWGGDWEGFKDYPHFQLRPEDIK</sequence>
<dbReference type="PANTHER" id="PTHR34385:SF1">
    <property type="entry name" value="PEPTIDOGLYCAN L-ALANYL-D-GLUTAMATE ENDOPEPTIDASE CWLK"/>
    <property type="match status" value="1"/>
</dbReference>
<dbReference type="Pfam" id="PF13539">
    <property type="entry name" value="Peptidase_M15_4"/>
    <property type="match status" value="1"/>
</dbReference>
<dbReference type="InterPro" id="IPR009045">
    <property type="entry name" value="Zn_M74/Hedgehog-like"/>
</dbReference>
<gene>
    <name evidence="3" type="ORF">RIB56_19585</name>
</gene>
<dbReference type="SUPFAM" id="SSF55166">
    <property type="entry name" value="Hedgehog/DD-peptidase"/>
    <property type="match status" value="1"/>
</dbReference>
<organism evidence="3 4">
    <name type="scientific">Priestia flexa</name>
    <dbReference type="NCBI Taxonomy" id="86664"/>
    <lineage>
        <taxon>Bacteria</taxon>
        <taxon>Bacillati</taxon>
        <taxon>Bacillota</taxon>
        <taxon>Bacilli</taxon>
        <taxon>Bacillales</taxon>
        <taxon>Bacillaceae</taxon>
        <taxon>Priestia</taxon>
    </lineage>
</organism>
<dbReference type="RefSeq" id="WP_225002172.1">
    <property type="nucleotide sequence ID" value="NZ_CANMDG010000007.1"/>
</dbReference>
<dbReference type="CDD" id="cd14845">
    <property type="entry name" value="L-Ala-D-Glu_peptidase_like"/>
    <property type="match status" value="1"/>
</dbReference>
<dbReference type="InterPro" id="IPR052179">
    <property type="entry name" value="DD-CPase-like"/>
</dbReference>
<keyword evidence="1" id="KW-0472">Membrane</keyword>
<dbReference type="GeneID" id="93680721"/>
<keyword evidence="1" id="KW-1133">Transmembrane helix</keyword>
<dbReference type="EMBL" id="JAWUZT010000092">
    <property type="protein sequence ID" value="MDW8518314.1"/>
    <property type="molecule type" value="Genomic_DNA"/>
</dbReference>
<keyword evidence="4" id="KW-1185">Reference proteome</keyword>
<feature type="transmembrane region" description="Helical" evidence="1">
    <location>
        <begin position="6"/>
        <end position="28"/>
    </location>
</feature>
<name>A0ABU4JBG1_9BACI</name>
<comment type="caution">
    <text evidence="3">The sequence shown here is derived from an EMBL/GenBank/DDBJ whole genome shotgun (WGS) entry which is preliminary data.</text>
</comment>
<evidence type="ECO:0000313" key="3">
    <source>
        <dbReference type="EMBL" id="MDW8518314.1"/>
    </source>
</evidence>
<evidence type="ECO:0000256" key="1">
    <source>
        <dbReference type="SAM" id="Phobius"/>
    </source>
</evidence>
<dbReference type="InterPro" id="IPR039561">
    <property type="entry name" value="Peptidase_M15C"/>
</dbReference>
<dbReference type="Gene3D" id="3.30.1380.10">
    <property type="match status" value="1"/>
</dbReference>
<reference evidence="4" key="1">
    <citation type="submission" date="2023-07" db="EMBL/GenBank/DDBJ databases">
        <title>Draft genomic sequences of Priestia flexa CCM isolated from the soil of an abandoned mine contaminated by free cyanide in the high Andean zone of Tacna, Peru.</title>
        <authorList>
            <person name="Caceda Quiroz C.J."/>
            <person name="Maraza Chooque G.J."/>
            <person name="Fora Quispe G.L."/>
            <person name="Carpio Mamani M."/>
        </authorList>
    </citation>
    <scope>NUCLEOTIDE SEQUENCE [LARGE SCALE GENOMIC DNA]</scope>
    <source>
        <strain evidence="4">CCM</strain>
    </source>
</reference>